<accession>A0AAN2BLZ9</accession>
<dbReference type="Proteomes" id="UP001320119">
    <property type="component" value="Chromosome"/>
</dbReference>
<dbReference type="InterPro" id="IPR003848">
    <property type="entry name" value="DUF218"/>
</dbReference>
<evidence type="ECO:0000259" key="1">
    <source>
        <dbReference type="Pfam" id="PF02698"/>
    </source>
</evidence>
<dbReference type="Pfam" id="PF02698">
    <property type="entry name" value="DUF218"/>
    <property type="match status" value="1"/>
</dbReference>
<dbReference type="GO" id="GO:0005886">
    <property type="term" value="C:plasma membrane"/>
    <property type="evidence" value="ECO:0007669"/>
    <property type="project" value="TreeGrafter"/>
</dbReference>
<dbReference type="EMBL" id="AP023086">
    <property type="protein sequence ID" value="BCD99663.1"/>
    <property type="molecule type" value="Genomic_DNA"/>
</dbReference>
<organism evidence="2 3">
    <name type="scientific">Marinagarivorans cellulosilyticus</name>
    <dbReference type="NCBI Taxonomy" id="2721545"/>
    <lineage>
        <taxon>Bacteria</taxon>
        <taxon>Pseudomonadati</taxon>
        <taxon>Pseudomonadota</taxon>
        <taxon>Gammaproteobacteria</taxon>
        <taxon>Cellvibrionales</taxon>
        <taxon>Cellvibrionaceae</taxon>
        <taxon>Marinagarivorans</taxon>
    </lineage>
</organism>
<protein>
    <recommendedName>
        <fullName evidence="1">DUF218 domain-containing protein</fullName>
    </recommendedName>
</protein>
<name>A0AAN2BLZ9_9GAMM</name>
<reference evidence="2 3" key="1">
    <citation type="journal article" date="2022" name="IScience">
        <title>An ultrasensitive nanofiber-based assay for enzymatic hydrolysis and deep-sea microbial degradation of cellulose.</title>
        <authorList>
            <person name="Tsudome M."/>
            <person name="Tachioka M."/>
            <person name="Miyazaki M."/>
            <person name="Uchimura K."/>
            <person name="Tsuda M."/>
            <person name="Takaki Y."/>
            <person name="Deguchi S."/>
        </authorList>
    </citation>
    <scope>NUCLEOTIDE SEQUENCE [LARGE SCALE GENOMIC DNA]</scope>
    <source>
        <strain evidence="2 3">GE09</strain>
    </source>
</reference>
<feature type="domain" description="DUF218" evidence="1">
    <location>
        <begin position="36"/>
        <end position="179"/>
    </location>
</feature>
<evidence type="ECO:0000313" key="3">
    <source>
        <dbReference type="Proteomes" id="UP001320119"/>
    </source>
</evidence>
<keyword evidence="3" id="KW-1185">Reference proteome</keyword>
<dbReference type="KEGG" id="marq:MARGE09_P3865"/>
<dbReference type="RefSeq" id="WP_236984927.1">
    <property type="nucleotide sequence ID" value="NZ_AP023086.1"/>
</dbReference>
<dbReference type="PANTHER" id="PTHR30336">
    <property type="entry name" value="INNER MEMBRANE PROTEIN, PROBABLE PERMEASE"/>
    <property type="match status" value="1"/>
</dbReference>
<dbReference type="Gene3D" id="3.40.50.620">
    <property type="entry name" value="HUPs"/>
    <property type="match status" value="1"/>
</dbReference>
<gene>
    <name evidence="2" type="ORF">MARGE09_P3865</name>
</gene>
<dbReference type="InterPro" id="IPR051599">
    <property type="entry name" value="Cell_Envelope_Assoc"/>
</dbReference>
<dbReference type="InterPro" id="IPR014729">
    <property type="entry name" value="Rossmann-like_a/b/a_fold"/>
</dbReference>
<evidence type="ECO:0000313" key="2">
    <source>
        <dbReference type="EMBL" id="BCD99663.1"/>
    </source>
</evidence>
<dbReference type="PANTHER" id="PTHR30336:SF20">
    <property type="entry name" value="DUF218 DOMAIN-CONTAINING PROTEIN"/>
    <property type="match status" value="1"/>
</dbReference>
<dbReference type="AlphaFoldDB" id="A0AAN2BLZ9"/>
<sequence length="219" mass="23990">MKAALAKLDVTMNNMAPLINVLWRYLALEQPLKKADYLLVLGSNDIRVAETAASLFLQGWAKRVIFSGGFGRLSQGVFTQPEAQVFADIAMQKGVPQSAIIIEPRASNTGDNIQFCQQLLHSKGLPAHSALLLTKPYLQRRAYATCKKQWPTLAVTSAPHSFNANNYPNRVITGQAMHEAMLGEIQRIMEYPSKGFMAEQAIPESVISAYRELAGLGGG</sequence>
<proteinExistence type="predicted"/>
<dbReference type="CDD" id="cd06259">
    <property type="entry name" value="YdcF-like"/>
    <property type="match status" value="1"/>
</dbReference>